<evidence type="ECO:0000256" key="5">
    <source>
        <dbReference type="ARBA" id="ARBA00022741"/>
    </source>
</evidence>
<dbReference type="Gene3D" id="3.40.50.300">
    <property type="entry name" value="P-loop containing nucleotide triphosphate hydrolases"/>
    <property type="match status" value="1"/>
</dbReference>
<evidence type="ECO:0000313" key="9">
    <source>
        <dbReference type="Proteomes" id="UP000179860"/>
    </source>
</evidence>
<dbReference type="SUPFAM" id="SSF52540">
    <property type="entry name" value="P-loop containing nucleoside triphosphate hydrolases"/>
    <property type="match status" value="1"/>
</dbReference>
<dbReference type="PANTHER" id="PTHR46743">
    <property type="entry name" value="TEICHOIC ACIDS EXPORT ATP-BINDING PROTEIN TAGH"/>
    <property type="match status" value="1"/>
</dbReference>
<dbReference type="SMART" id="SM00382">
    <property type="entry name" value="AAA"/>
    <property type="match status" value="1"/>
</dbReference>
<dbReference type="EMBL" id="CP017562">
    <property type="protein sequence ID" value="APA88935.1"/>
    <property type="molecule type" value="Genomic_DNA"/>
</dbReference>
<dbReference type="RefSeq" id="WP_027196437.1">
    <property type="nucleotide sequence ID" value="NZ_CP017562.2"/>
</dbReference>
<evidence type="ECO:0000256" key="4">
    <source>
        <dbReference type="ARBA" id="ARBA00022519"/>
    </source>
</evidence>
<comment type="similarity">
    <text evidence="1">Belongs to the ABC transporter superfamily.</text>
</comment>
<keyword evidence="4" id="KW-0997">Cell inner membrane</keyword>
<keyword evidence="5" id="KW-0547">Nucleotide-binding</keyword>
<dbReference type="InterPro" id="IPR027417">
    <property type="entry name" value="P-loop_NTPase"/>
</dbReference>
<dbReference type="Pfam" id="PF00005">
    <property type="entry name" value="ABC_tran"/>
    <property type="match status" value="1"/>
</dbReference>
<dbReference type="GO" id="GO:0140359">
    <property type="term" value="F:ABC-type transporter activity"/>
    <property type="evidence" value="ECO:0007669"/>
    <property type="project" value="InterPro"/>
</dbReference>
<evidence type="ECO:0000256" key="6">
    <source>
        <dbReference type="ARBA" id="ARBA00022840"/>
    </source>
</evidence>
<accession>A0A1I9YRU6</accession>
<name>A0A1I9YRU6_9BURK</name>
<feature type="domain" description="ABC transporter" evidence="7">
    <location>
        <begin position="2"/>
        <end position="217"/>
    </location>
</feature>
<keyword evidence="2" id="KW-0813">Transport</keyword>
<dbReference type="AlphaFoldDB" id="A0A1I9YRU6"/>
<sequence length="217" mass="24499">MIELRNLTKAYNTRQGKRVVLDDINLRVRKGEKIGILGRNGAGKSTMIRMISGAELPTSGTIQRKMSVSWPLAFGGAFQGSLTGMDNLRFICRVYGTDARASEPFVQEFSELGYYLREPVKSYSAGMRARLAFAISMAIEFDCFLIDEIIAVGDSRFHEKCHHELFERRRDRSLIIVSHDAGYIRQHCDTAAVLVGGRLHSFENIDDAYSFYQQSTN</sequence>
<dbReference type="InterPro" id="IPR015860">
    <property type="entry name" value="ABC_transpr_TagH-like"/>
</dbReference>
<dbReference type="CDD" id="cd03220">
    <property type="entry name" value="ABC_KpsT_Wzt"/>
    <property type="match status" value="1"/>
</dbReference>
<reference evidence="8" key="1">
    <citation type="submission" date="2016-09" db="EMBL/GenBank/DDBJ databases">
        <title>The Complete Genome of Burkholderia sprentiae wsm5005.</title>
        <authorList>
            <person name="De Meyer S."/>
            <person name="Wang P."/>
            <person name="Terpolilli J."/>
        </authorList>
    </citation>
    <scope>NUCLEOTIDE SEQUENCE [LARGE SCALE GENOMIC DNA]</scope>
    <source>
        <strain evidence="8">WSM5005</strain>
    </source>
</reference>
<keyword evidence="3" id="KW-1003">Cell membrane</keyword>
<dbReference type="GO" id="GO:0016887">
    <property type="term" value="F:ATP hydrolysis activity"/>
    <property type="evidence" value="ECO:0007669"/>
    <property type="project" value="InterPro"/>
</dbReference>
<evidence type="ECO:0000259" key="7">
    <source>
        <dbReference type="PROSITE" id="PS50893"/>
    </source>
</evidence>
<reference evidence="8" key="2">
    <citation type="submission" date="2021-06" db="EMBL/GenBank/DDBJ databases">
        <authorList>
            <person name="Rogers T.H."/>
            <person name="Ramsay J.P."/>
            <person name="Wang P."/>
            <person name="Terpolilli J."/>
        </authorList>
    </citation>
    <scope>NUCLEOTIDE SEQUENCE [LARGE SCALE GENOMIC DNA]</scope>
    <source>
        <strain evidence="8">WSM5005</strain>
    </source>
</reference>
<dbReference type="InterPro" id="IPR003439">
    <property type="entry name" value="ABC_transporter-like_ATP-bd"/>
</dbReference>
<dbReference type="InterPro" id="IPR050683">
    <property type="entry name" value="Bact_Polysacc_Export_ATP-bd"/>
</dbReference>
<evidence type="ECO:0000256" key="1">
    <source>
        <dbReference type="ARBA" id="ARBA00005417"/>
    </source>
</evidence>
<dbReference type="OrthoDB" id="9778870at2"/>
<keyword evidence="4" id="KW-0472">Membrane</keyword>
<gene>
    <name evidence="8" type="ORF">BJG93_27030</name>
</gene>
<dbReference type="InterPro" id="IPR003593">
    <property type="entry name" value="AAA+_ATPase"/>
</dbReference>
<evidence type="ECO:0000313" key="8">
    <source>
        <dbReference type="EMBL" id="APA88935.1"/>
    </source>
</evidence>
<dbReference type="PROSITE" id="PS00211">
    <property type="entry name" value="ABC_TRANSPORTER_1"/>
    <property type="match status" value="1"/>
</dbReference>
<organism evidence="8 9">
    <name type="scientific">Paraburkholderia sprentiae WSM5005</name>
    <dbReference type="NCBI Taxonomy" id="754502"/>
    <lineage>
        <taxon>Bacteria</taxon>
        <taxon>Pseudomonadati</taxon>
        <taxon>Pseudomonadota</taxon>
        <taxon>Betaproteobacteria</taxon>
        <taxon>Burkholderiales</taxon>
        <taxon>Burkholderiaceae</taxon>
        <taxon>Paraburkholderia</taxon>
    </lineage>
</organism>
<evidence type="ECO:0000256" key="3">
    <source>
        <dbReference type="ARBA" id="ARBA00022475"/>
    </source>
</evidence>
<keyword evidence="9" id="KW-1185">Reference proteome</keyword>
<dbReference type="InterPro" id="IPR017871">
    <property type="entry name" value="ABC_transporter-like_CS"/>
</dbReference>
<dbReference type="PANTHER" id="PTHR46743:SF2">
    <property type="entry name" value="TEICHOIC ACIDS EXPORT ATP-BINDING PROTEIN TAGH"/>
    <property type="match status" value="1"/>
</dbReference>
<dbReference type="STRING" id="754502.BJG93_27030"/>
<evidence type="ECO:0000256" key="2">
    <source>
        <dbReference type="ARBA" id="ARBA00022448"/>
    </source>
</evidence>
<dbReference type="GO" id="GO:0016020">
    <property type="term" value="C:membrane"/>
    <property type="evidence" value="ECO:0007669"/>
    <property type="project" value="InterPro"/>
</dbReference>
<dbReference type="GO" id="GO:0005524">
    <property type="term" value="F:ATP binding"/>
    <property type="evidence" value="ECO:0007669"/>
    <property type="project" value="UniProtKB-KW"/>
</dbReference>
<keyword evidence="6 8" id="KW-0067">ATP-binding</keyword>
<protein>
    <submittedName>
        <fullName evidence="8">ABC transporter ATP-binding protein</fullName>
    </submittedName>
</protein>
<proteinExistence type="inferred from homology"/>
<dbReference type="KEGG" id="pspw:BJG93_27030"/>
<dbReference type="PROSITE" id="PS50893">
    <property type="entry name" value="ABC_TRANSPORTER_2"/>
    <property type="match status" value="1"/>
</dbReference>
<dbReference type="Proteomes" id="UP000179860">
    <property type="component" value="Chromosome 2"/>
</dbReference>